<evidence type="ECO:0008006" key="3">
    <source>
        <dbReference type="Google" id="ProtNLM"/>
    </source>
</evidence>
<dbReference type="Proteomes" id="UP000000311">
    <property type="component" value="Unassembled WGS sequence"/>
</dbReference>
<dbReference type="InParanoid" id="E2ABH9"/>
<organism evidence="2">
    <name type="scientific">Camponotus floridanus</name>
    <name type="common">Florida carpenter ant</name>
    <dbReference type="NCBI Taxonomy" id="104421"/>
    <lineage>
        <taxon>Eukaryota</taxon>
        <taxon>Metazoa</taxon>
        <taxon>Ecdysozoa</taxon>
        <taxon>Arthropoda</taxon>
        <taxon>Hexapoda</taxon>
        <taxon>Insecta</taxon>
        <taxon>Pterygota</taxon>
        <taxon>Neoptera</taxon>
        <taxon>Endopterygota</taxon>
        <taxon>Hymenoptera</taxon>
        <taxon>Apocrita</taxon>
        <taxon>Aculeata</taxon>
        <taxon>Formicoidea</taxon>
        <taxon>Formicidae</taxon>
        <taxon>Formicinae</taxon>
        <taxon>Camponotus</taxon>
    </lineage>
</organism>
<proteinExistence type="predicted"/>
<dbReference type="OMA" id="NEMEICQ"/>
<reference evidence="1 2" key="1">
    <citation type="journal article" date="2010" name="Science">
        <title>Genomic comparison of the ants Camponotus floridanus and Harpegnathos saltator.</title>
        <authorList>
            <person name="Bonasio R."/>
            <person name="Zhang G."/>
            <person name="Ye C."/>
            <person name="Mutti N.S."/>
            <person name="Fang X."/>
            <person name="Qin N."/>
            <person name="Donahue G."/>
            <person name="Yang P."/>
            <person name="Li Q."/>
            <person name="Li C."/>
            <person name="Zhang P."/>
            <person name="Huang Z."/>
            <person name="Berger S.L."/>
            <person name="Reinberg D."/>
            <person name="Wang J."/>
            <person name="Liebig J."/>
        </authorList>
    </citation>
    <scope>NUCLEOTIDE SEQUENCE [LARGE SCALE GENOMIC DNA]</scope>
    <source>
        <strain evidence="2">C129</strain>
    </source>
</reference>
<dbReference type="OrthoDB" id="7551716at2759"/>
<dbReference type="EMBL" id="GL438255">
    <property type="protein sequence ID" value="EFN69206.1"/>
    <property type="molecule type" value="Genomic_DNA"/>
</dbReference>
<dbReference type="AlphaFoldDB" id="E2ABH9"/>
<accession>E2ABH9</accession>
<sequence length="120" mass="14129">MKCNILKKRLRKSNAILETVFNKDQRNFMIYNTQKGTSWSADTITKALKLYVACGQKGYEEVRRQNLPYPSIRTLQHRIQGLKFKPGIFEDIFHLLKIKIQMFNSEEKHAVLLIDEINQT</sequence>
<protein>
    <recommendedName>
        <fullName evidence="3">THAP domain-containing protein 9</fullName>
    </recommendedName>
</protein>
<evidence type="ECO:0000313" key="1">
    <source>
        <dbReference type="EMBL" id="EFN69206.1"/>
    </source>
</evidence>
<gene>
    <name evidence="1" type="ORF">EAG_06713</name>
</gene>
<name>E2ABH9_CAMFO</name>
<keyword evidence="2" id="KW-1185">Reference proteome</keyword>
<evidence type="ECO:0000313" key="2">
    <source>
        <dbReference type="Proteomes" id="UP000000311"/>
    </source>
</evidence>